<dbReference type="GO" id="GO:0016463">
    <property type="term" value="F:P-type zinc transporter activity"/>
    <property type="evidence" value="ECO:0007669"/>
    <property type="project" value="UniProtKB-EC"/>
</dbReference>
<dbReference type="InterPro" id="IPR059000">
    <property type="entry name" value="ATPase_P-type_domA"/>
</dbReference>
<evidence type="ECO:0000313" key="16">
    <source>
        <dbReference type="EMBL" id="TLD95258.1"/>
    </source>
</evidence>
<evidence type="ECO:0000256" key="1">
    <source>
        <dbReference type="ARBA" id="ARBA00004651"/>
    </source>
</evidence>
<sequence length="932" mass="103036">MQKFRINNLSCAGCAAKLESALAKMPSVASVSVNFSTNTLSIDTQDLESVKEKIKKLEPNAKLENLEQNIESNAKNTNFIESNLLDSNVDSKFNNLNKEKLESNLQKDSKNIIESITFFIKKFKEDSIKKEGILLSFLLIIFLVMLSFEYLPFFKSYKFHNFVYFNITILSILYVIAGLPVFRASFQNIKNKEIFDENLLMCVATIAAFCIGEISEAVAVMLFFRMGEFLESISTNKAKKSISNLLSIMPQIAHVKVKEDSKKLGNLQDSNHKNTESSLKDSINSRNLQAFQPALDSKSHPFPPTEKLRQPKMLANFKTDSKKLGNLEQNIQNTWQDTNPQNLQIGDLILIKAGESVPADCVILQGESHLDMSALNGESVPKSVKPTEQILAGSINLSHALIAKVTQKFHNSQLSKIKEMVENASDSKPKTQKIITKFAKIYTPIMFFIALIVAIVPPFLTLYFDVRLDSILSLDFLTNNNISTLESNLNVTQDSNTTSQIWHEWIYRALVILMVSCPCALVLSVPLGYFGALGIASKKGILIKGSNFLESLANVKNVVFDKTGTLTNGRFSIAKIVCSAGFSDDILLQSAICAEQFSSHPIARAFLDFSNEKLKDLKRHNCDILKHEERGGQGVLVTCKGDCIIVGTLQLLKSQNIDVSSFSKLSASLESSEMETCTIVHIAKNGVYAGFVLIADSLKPDTLGVMNDLRGLNIEPYAILSGDNAKSVGYIASLLGIKRFFANLLPTQKAEILKELMYNKSYENTNFLSQEKDSIKLENLEQNKEKIDISHSLNMTKNTESNPKDSIKSSKNPNFNPHTITAFVGDGINDSIVLATSDVGISVSGQDSNNDISKQSADVILTNPSLKGVVAAIKIARKIKKITYQNIVFVLLVKLIIIALGLFGIANMWLAVFGDVGVALLTLLNALRVLRI</sequence>
<dbReference type="GO" id="GO:0015086">
    <property type="term" value="F:cadmium ion transmembrane transporter activity"/>
    <property type="evidence" value="ECO:0007669"/>
    <property type="project" value="TreeGrafter"/>
</dbReference>
<dbReference type="CDD" id="cd00371">
    <property type="entry name" value="HMA"/>
    <property type="match status" value="1"/>
</dbReference>
<comment type="similarity">
    <text evidence="2">Belongs to the cation transport ATPase (P-type) (TC 3.A.3) family. Type IB subfamily.</text>
</comment>
<dbReference type="Gene3D" id="3.30.70.100">
    <property type="match status" value="1"/>
</dbReference>
<comment type="subcellular location">
    <subcellularLocation>
        <location evidence="1">Cell membrane</location>
        <topology evidence="1">Multi-pass membrane protein</topology>
    </subcellularLocation>
</comment>
<dbReference type="PRINTS" id="PR00119">
    <property type="entry name" value="CATATPASE"/>
</dbReference>
<accession>A0A347W698</accession>
<keyword evidence="3" id="KW-1003">Cell membrane</keyword>
<dbReference type="Gene3D" id="1.20.1110.10">
    <property type="entry name" value="Calcium-transporting ATPase, transmembrane domain"/>
    <property type="match status" value="1"/>
</dbReference>
<keyword evidence="9 13" id="KW-1133">Transmembrane helix</keyword>
<comment type="caution">
    <text evidence="16">The sequence shown here is derived from an EMBL/GenBank/DDBJ whole genome shotgun (WGS) entry which is preliminary data.</text>
</comment>
<dbReference type="Proteomes" id="UP000029714">
    <property type="component" value="Unassembled WGS sequence"/>
</dbReference>
<dbReference type="PROSITE" id="PS01047">
    <property type="entry name" value="HMA_1"/>
    <property type="match status" value="1"/>
</dbReference>
<dbReference type="GO" id="GO:0005886">
    <property type="term" value="C:plasma membrane"/>
    <property type="evidence" value="ECO:0007669"/>
    <property type="project" value="UniProtKB-SubCell"/>
</dbReference>
<dbReference type="Pfam" id="PF00702">
    <property type="entry name" value="Hydrolase"/>
    <property type="match status" value="1"/>
</dbReference>
<dbReference type="InterPro" id="IPR006121">
    <property type="entry name" value="HMA_dom"/>
</dbReference>
<feature type="domain" description="HMA" evidence="14">
    <location>
        <begin position="1"/>
        <end position="62"/>
    </location>
</feature>
<keyword evidence="7" id="KW-0547">Nucleotide-binding</keyword>
<evidence type="ECO:0000256" key="2">
    <source>
        <dbReference type="ARBA" id="ARBA00006024"/>
    </source>
</evidence>
<feature type="transmembrane region" description="Helical" evidence="13">
    <location>
        <begin position="505"/>
        <end position="530"/>
    </location>
</feature>
<evidence type="ECO:0000259" key="14">
    <source>
        <dbReference type="PROSITE" id="PS50846"/>
    </source>
</evidence>
<reference evidence="16" key="3">
    <citation type="submission" date="2018-04" db="EMBL/GenBank/DDBJ databases">
        <authorList>
            <person name="Sheh A."/>
            <person name="Shen Z."/>
            <person name="Mannion A.J."/>
            <person name="Fox J.G."/>
        </authorList>
    </citation>
    <scope>NUCLEOTIDE SEQUENCE</scope>
    <source>
        <strain evidence="16">MIT 97-6194</strain>
    </source>
</reference>
<reference evidence="16 17" key="1">
    <citation type="journal article" date="2014" name="Genome Announc.">
        <title>Draft genome sequences of eight enterohepatic helicobacter species isolated from both laboratory and wild rodents.</title>
        <authorList>
            <person name="Sheh A."/>
            <person name="Shen Z."/>
            <person name="Fox J.G."/>
        </authorList>
    </citation>
    <scope>NUCLEOTIDE SEQUENCE [LARGE SCALE GENOMIC DNA]</scope>
    <source>
        <strain evidence="16 17">MIT 97-6194</strain>
    </source>
</reference>
<dbReference type="Gene3D" id="3.40.50.1000">
    <property type="entry name" value="HAD superfamily/HAD-like"/>
    <property type="match status" value="2"/>
</dbReference>
<dbReference type="OrthoDB" id="2490525at2"/>
<evidence type="ECO:0000256" key="13">
    <source>
        <dbReference type="SAM" id="Phobius"/>
    </source>
</evidence>
<evidence type="ECO:0000256" key="3">
    <source>
        <dbReference type="ARBA" id="ARBA00022475"/>
    </source>
</evidence>
<dbReference type="PROSITE" id="PS00154">
    <property type="entry name" value="ATPASE_E1_E2"/>
    <property type="match status" value="1"/>
</dbReference>
<keyword evidence="8" id="KW-0067">ATP-binding</keyword>
<dbReference type="InterPro" id="IPR018303">
    <property type="entry name" value="ATPase_P-typ_P_site"/>
</dbReference>
<dbReference type="Gene3D" id="3.40.1110.10">
    <property type="entry name" value="Calcium-transporting ATPase, cytoplasmic domain N"/>
    <property type="match status" value="1"/>
</dbReference>
<dbReference type="EC" id="7.2.2.12" evidence="11"/>
<name>A0A347W698_9HELI</name>
<dbReference type="Gene3D" id="2.70.150.10">
    <property type="entry name" value="Calcium-transporting ATPase, cytoplasmic transduction domain A"/>
    <property type="match status" value="1"/>
</dbReference>
<evidence type="ECO:0000313" key="15">
    <source>
        <dbReference type="EMBL" id="MWV70303.1"/>
    </source>
</evidence>
<dbReference type="Proteomes" id="UP000477070">
    <property type="component" value="Unassembled WGS sequence"/>
</dbReference>
<dbReference type="NCBIfam" id="TIGR01494">
    <property type="entry name" value="ATPase_P-type"/>
    <property type="match status" value="2"/>
</dbReference>
<dbReference type="SUPFAM" id="SSF81665">
    <property type="entry name" value="Calcium ATPase, transmembrane domain M"/>
    <property type="match status" value="1"/>
</dbReference>
<dbReference type="GO" id="GO:0046872">
    <property type="term" value="F:metal ion binding"/>
    <property type="evidence" value="ECO:0007669"/>
    <property type="project" value="UniProtKB-KW"/>
</dbReference>
<dbReference type="InterPro" id="IPR036163">
    <property type="entry name" value="HMA_dom_sf"/>
</dbReference>
<evidence type="ECO:0000256" key="8">
    <source>
        <dbReference type="ARBA" id="ARBA00022840"/>
    </source>
</evidence>
<dbReference type="SUPFAM" id="SSF56784">
    <property type="entry name" value="HAD-like"/>
    <property type="match status" value="2"/>
</dbReference>
<dbReference type="InterPro" id="IPR023298">
    <property type="entry name" value="ATPase_P-typ_TM_dom_sf"/>
</dbReference>
<evidence type="ECO:0000256" key="12">
    <source>
        <dbReference type="ARBA" id="ARBA00047308"/>
    </source>
</evidence>
<evidence type="ECO:0000256" key="7">
    <source>
        <dbReference type="ARBA" id="ARBA00022741"/>
    </source>
</evidence>
<evidence type="ECO:0000313" key="18">
    <source>
        <dbReference type="Proteomes" id="UP000477070"/>
    </source>
</evidence>
<dbReference type="PROSITE" id="PS50846">
    <property type="entry name" value="HMA_2"/>
    <property type="match status" value="1"/>
</dbReference>
<dbReference type="GO" id="GO:0016887">
    <property type="term" value="F:ATP hydrolysis activity"/>
    <property type="evidence" value="ECO:0007669"/>
    <property type="project" value="InterPro"/>
</dbReference>
<evidence type="ECO:0000256" key="5">
    <source>
        <dbReference type="ARBA" id="ARBA00022692"/>
    </source>
</evidence>
<dbReference type="InterPro" id="IPR051014">
    <property type="entry name" value="Cation_Transport_ATPase_IB"/>
</dbReference>
<evidence type="ECO:0000256" key="6">
    <source>
        <dbReference type="ARBA" id="ARBA00022723"/>
    </source>
</evidence>
<keyword evidence="6" id="KW-0479">Metal-binding</keyword>
<feature type="transmembrane region" description="Helical" evidence="13">
    <location>
        <begin position="909"/>
        <end position="930"/>
    </location>
</feature>
<feature type="transmembrane region" description="Helical" evidence="13">
    <location>
        <begin position="132"/>
        <end position="151"/>
    </location>
</feature>
<evidence type="ECO:0000256" key="4">
    <source>
        <dbReference type="ARBA" id="ARBA00022553"/>
    </source>
</evidence>
<keyword evidence="4" id="KW-0597">Phosphoprotein</keyword>
<dbReference type="EMBL" id="JRMP02000003">
    <property type="protein sequence ID" value="TLD95258.1"/>
    <property type="molecule type" value="Genomic_DNA"/>
</dbReference>
<dbReference type="InterPro" id="IPR023214">
    <property type="entry name" value="HAD_sf"/>
</dbReference>
<evidence type="ECO:0000313" key="17">
    <source>
        <dbReference type="Proteomes" id="UP000029714"/>
    </source>
</evidence>
<dbReference type="SUPFAM" id="SSF55008">
    <property type="entry name" value="HMA, heavy metal-associated domain"/>
    <property type="match status" value="1"/>
</dbReference>
<dbReference type="RefSeq" id="WP_034571790.1">
    <property type="nucleotide sequence ID" value="NZ_JRMP02000003.1"/>
</dbReference>
<dbReference type="Pfam" id="PF00122">
    <property type="entry name" value="E1-E2_ATPase"/>
    <property type="match status" value="1"/>
</dbReference>
<gene>
    <name evidence="15" type="ORF">DCO61_09900</name>
    <name evidence="16" type="ORF">LS64_002555</name>
</gene>
<reference evidence="15 18" key="4">
    <citation type="submission" date="2019-12" db="EMBL/GenBank/DDBJ databases">
        <title>Multi-Generational Helicobacter saguini Isolates.</title>
        <authorList>
            <person name="Mannion A."/>
            <person name="Shen Z."/>
            <person name="Fox J.G."/>
        </authorList>
    </citation>
    <scope>NUCLEOTIDE SEQUENCE [LARGE SCALE GENOMIC DNA]</scope>
    <source>
        <strain evidence="15">16-048</strain>
        <strain evidence="18">16-048 (F4)</strain>
    </source>
</reference>
<dbReference type="GO" id="GO:0005524">
    <property type="term" value="F:ATP binding"/>
    <property type="evidence" value="ECO:0007669"/>
    <property type="project" value="UniProtKB-KW"/>
</dbReference>
<dbReference type="AlphaFoldDB" id="A0A347W698"/>
<comment type="catalytic activity">
    <reaction evidence="12">
        <text>Zn(2+)(in) + ATP + H2O = Zn(2+)(out) + ADP + phosphate + H(+)</text>
        <dbReference type="Rhea" id="RHEA:20621"/>
        <dbReference type="ChEBI" id="CHEBI:15377"/>
        <dbReference type="ChEBI" id="CHEBI:15378"/>
        <dbReference type="ChEBI" id="CHEBI:29105"/>
        <dbReference type="ChEBI" id="CHEBI:30616"/>
        <dbReference type="ChEBI" id="CHEBI:43474"/>
        <dbReference type="ChEBI" id="CHEBI:456216"/>
        <dbReference type="EC" id="7.2.2.12"/>
    </reaction>
</comment>
<evidence type="ECO:0000256" key="9">
    <source>
        <dbReference type="ARBA" id="ARBA00022989"/>
    </source>
</evidence>
<feature type="transmembrane region" description="Helical" evidence="13">
    <location>
        <begin position="884"/>
        <end position="903"/>
    </location>
</feature>
<keyword evidence="17" id="KW-1185">Reference proteome</keyword>
<proteinExistence type="inferred from homology"/>
<dbReference type="InterPro" id="IPR036412">
    <property type="entry name" value="HAD-like_sf"/>
</dbReference>
<organism evidence="16 17">
    <name type="scientific">Helicobacter saguini</name>
    <dbReference type="NCBI Taxonomy" id="1548018"/>
    <lineage>
        <taxon>Bacteria</taxon>
        <taxon>Pseudomonadati</taxon>
        <taxon>Campylobacterota</taxon>
        <taxon>Epsilonproteobacteria</taxon>
        <taxon>Campylobacterales</taxon>
        <taxon>Helicobacteraceae</taxon>
        <taxon>Helicobacter</taxon>
    </lineage>
</organism>
<dbReference type="InterPro" id="IPR023299">
    <property type="entry name" value="ATPase_P-typ_cyto_dom_N"/>
</dbReference>
<dbReference type="PANTHER" id="PTHR48085">
    <property type="entry name" value="CADMIUM/ZINC-TRANSPORTING ATPASE HMA2-RELATED"/>
    <property type="match status" value="1"/>
</dbReference>
<dbReference type="InterPro" id="IPR017969">
    <property type="entry name" value="Heavy-metal-associated_CS"/>
</dbReference>
<keyword evidence="10 13" id="KW-0472">Membrane</keyword>
<reference evidence="16 17" key="2">
    <citation type="journal article" date="2016" name="Infect. Immun.">
        <title>Helicobacter saguini, a Novel Helicobacter Isolated from Cotton-Top Tamarins with Ulcerative Colitis, Has Proinflammatory Properties and Induces Typhlocolitis and Dysplasia in Gnotobiotic IL-10-/- Mice.</title>
        <authorList>
            <person name="Shen Z."/>
            <person name="Mannion A."/>
            <person name="Whary M.T."/>
            <person name="Muthupalani S."/>
            <person name="Sheh A."/>
            <person name="Feng Y."/>
            <person name="Gong G."/>
            <person name="Vandamme P."/>
            <person name="Holcombe H.R."/>
            <person name="Paster B.J."/>
            <person name="Fox J.G."/>
        </authorList>
    </citation>
    <scope>NUCLEOTIDE SEQUENCE [LARGE SCALE GENOMIC DNA]</scope>
    <source>
        <strain evidence="16 17">MIT 97-6194</strain>
    </source>
</reference>
<dbReference type="InterPro" id="IPR001757">
    <property type="entry name" value="P_typ_ATPase"/>
</dbReference>
<dbReference type="Pfam" id="PF00403">
    <property type="entry name" value="HMA"/>
    <property type="match status" value="1"/>
</dbReference>
<evidence type="ECO:0000256" key="10">
    <source>
        <dbReference type="ARBA" id="ARBA00023136"/>
    </source>
</evidence>
<evidence type="ECO:0000256" key="11">
    <source>
        <dbReference type="ARBA" id="ARBA00039097"/>
    </source>
</evidence>
<feature type="transmembrane region" description="Helical" evidence="13">
    <location>
        <begin position="441"/>
        <end position="464"/>
    </location>
</feature>
<keyword evidence="5 13" id="KW-0812">Transmembrane</keyword>
<feature type="transmembrane region" description="Helical" evidence="13">
    <location>
        <begin position="163"/>
        <end position="182"/>
    </location>
</feature>
<dbReference type="InterPro" id="IPR008250">
    <property type="entry name" value="ATPase_P-typ_transduc_dom_A_sf"/>
</dbReference>
<protein>
    <recommendedName>
        <fullName evidence="11">P-type Zn(2+) transporter</fullName>
        <ecNumber evidence="11">7.2.2.12</ecNumber>
    </recommendedName>
</protein>
<dbReference type="PANTHER" id="PTHR48085:SF5">
    <property type="entry name" value="CADMIUM_ZINC-TRANSPORTING ATPASE HMA4-RELATED"/>
    <property type="match status" value="1"/>
</dbReference>
<dbReference type="SUPFAM" id="SSF81653">
    <property type="entry name" value="Calcium ATPase, transduction domain A"/>
    <property type="match status" value="1"/>
</dbReference>
<dbReference type="EMBL" id="QBIU01000002">
    <property type="protein sequence ID" value="MWV70303.1"/>
    <property type="molecule type" value="Genomic_DNA"/>
</dbReference>